<dbReference type="SUPFAM" id="SSF56300">
    <property type="entry name" value="Metallo-dependent phosphatases"/>
    <property type="match status" value="1"/>
</dbReference>
<dbReference type="AlphaFoldDB" id="A0A9D1VJQ6"/>
<evidence type="ECO:0000259" key="5">
    <source>
        <dbReference type="Pfam" id="PF00149"/>
    </source>
</evidence>
<dbReference type="Pfam" id="PF00149">
    <property type="entry name" value="Metallophos"/>
    <property type="match status" value="1"/>
</dbReference>
<dbReference type="Proteomes" id="UP000824230">
    <property type="component" value="Unassembled WGS sequence"/>
</dbReference>
<reference evidence="6" key="2">
    <citation type="submission" date="2021-04" db="EMBL/GenBank/DDBJ databases">
        <authorList>
            <person name="Gilroy R."/>
        </authorList>
    </citation>
    <scope>NUCLEOTIDE SEQUENCE</scope>
    <source>
        <strain evidence="6">ChiHjej12B11-1927</strain>
    </source>
</reference>
<dbReference type="InterPro" id="IPR050884">
    <property type="entry name" value="CNP_phosphodiesterase-III"/>
</dbReference>
<evidence type="ECO:0000313" key="6">
    <source>
        <dbReference type="EMBL" id="HIX36655.1"/>
    </source>
</evidence>
<dbReference type="PANTHER" id="PTHR42988">
    <property type="entry name" value="PHOSPHOHYDROLASE"/>
    <property type="match status" value="1"/>
</dbReference>
<dbReference type="Gene3D" id="3.60.21.10">
    <property type="match status" value="1"/>
</dbReference>
<evidence type="ECO:0000256" key="4">
    <source>
        <dbReference type="ARBA" id="ARBA00025742"/>
    </source>
</evidence>
<dbReference type="EMBL" id="DXFG01000042">
    <property type="protein sequence ID" value="HIX36655.1"/>
    <property type="molecule type" value="Genomic_DNA"/>
</dbReference>
<reference evidence="6" key="1">
    <citation type="journal article" date="2021" name="PeerJ">
        <title>Extensive microbial diversity within the chicken gut microbiome revealed by metagenomics and culture.</title>
        <authorList>
            <person name="Gilroy R."/>
            <person name="Ravi A."/>
            <person name="Getino M."/>
            <person name="Pursley I."/>
            <person name="Horton D.L."/>
            <person name="Alikhan N.F."/>
            <person name="Baker D."/>
            <person name="Gharbi K."/>
            <person name="Hall N."/>
            <person name="Watson M."/>
            <person name="Adriaenssens E.M."/>
            <person name="Foster-Nyarko E."/>
            <person name="Jarju S."/>
            <person name="Secka A."/>
            <person name="Antonio M."/>
            <person name="Oren A."/>
            <person name="Chaudhuri R.R."/>
            <person name="La Ragione R."/>
            <person name="Hildebrand F."/>
            <person name="Pallen M.J."/>
        </authorList>
    </citation>
    <scope>NUCLEOTIDE SEQUENCE</scope>
    <source>
        <strain evidence="6">ChiHjej12B11-1927</strain>
    </source>
</reference>
<dbReference type="GO" id="GO:0016787">
    <property type="term" value="F:hydrolase activity"/>
    <property type="evidence" value="ECO:0007669"/>
    <property type="project" value="UniProtKB-KW"/>
</dbReference>
<organism evidence="6 7">
    <name type="scientific">Candidatus Blautia pullistercoris</name>
    <dbReference type="NCBI Taxonomy" id="2838499"/>
    <lineage>
        <taxon>Bacteria</taxon>
        <taxon>Bacillati</taxon>
        <taxon>Bacillota</taxon>
        <taxon>Clostridia</taxon>
        <taxon>Lachnospirales</taxon>
        <taxon>Lachnospiraceae</taxon>
        <taxon>Blautia</taxon>
    </lineage>
</organism>
<comment type="similarity">
    <text evidence="4">Belongs to the cyclic nucleotide phosphodiesterase class-III family.</text>
</comment>
<evidence type="ECO:0000256" key="1">
    <source>
        <dbReference type="ARBA" id="ARBA00022723"/>
    </source>
</evidence>
<keyword evidence="2" id="KW-0378">Hydrolase</keyword>
<evidence type="ECO:0000256" key="3">
    <source>
        <dbReference type="ARBA" id="ARBA00023004"/>
    </source>
</evidence>
<evidence type="ECO:0000256" key="2">
    <source>
        <dbReference type="ARBA" id="ARBA00022801"/>
    </source>
</evidence>
<keyword evidence="3" id="KW-0408">Iron</keyword>
<feature type="domain" description="Calcineurin-like phosphoesterase" evidence="5">
    <location>
        <begin position="111"/>
        <end position="317"/>
    </location>
</feature>
<protein>
    <submittedName>
        <fullName evidence="6">Metallophosphoesterase</fullName>
    </submittedName>
</protein>
<proteinExistence type="inferred from homology"/>
<sequence>MELAISLKRKGYAAGEYRFKGKGCIAAAFFWAKAGKRLEGWEAFGYIPVQANGKGILRMTGERGIPREADQICIRSIRPDFSKTEEKFFPIPEAFRPGRIQGTDITEKEKIRFLVISDLHLTLRRTGFIENLWKRLKSRHFDGILAAGDWVNDGIPEQFEALKAGIKGCLEGVFITGTAGNHDYPEKPIPYAGSEISGYPMFQDWLGLRAGDLGVEWETDPSGIYRTRIKNLEIIGVNGAAHWRRLTLGEEQLHALERLLEEGGESRRRLIICHGPLAAFTPRNRNGKGKIYLDRDRELCRVLENHKNIIFLSGHTHFSPNMPEGSVRRSAQGNIYLDAGSICTMEVKGREELIPGSWTEGVYFELKMGEDEIEILARSVADDRIFPRGYYRFPLD</sequence>
<dbReference type="InterPro" id="IPR004843">
    <property type="entry name" value="Calcineurin-like_PHP"/>
</dbReference>
<name>A0A9D1VJQ6_9FIRM</name>
<dbReference type="GO" id="GO:0046872">
    <property type="term" value="F:metal ion binding"/>
    <property type="evidence" value="ECO:0007669"/>
    <property type="project" value="UniProtKB-KW"/>
</dbReference>
<accession>A0A9D1VJQ6</accession>
<keyword evidence="1" id="KW-0479">Metal-binding</keyword>
<dbReference type="InterPro" id="IPR029052">
    <property type="entry name" value="Metallo-depent_PP-like"/>
</dbReference>
<comment type="caution">
    <text evidence="6">The sequence shown here is derived from an EMBL/GenBank/DDBJ whole genome shotgun (WGS) entry which is preliminary data.</text>
</comment>
<gene>
    <name evidence="6" type="ORF">H9738_02125</name>
</gene>
<evidence type="ECO:0000313" key="7">
    <source>
        <dbReference type="Proteomes" id="UP000824230"/>
    </source>
</evidence>
<dbReference type="PANTHER" id="PTHR42988:SF2">
    <property type="entry name" value="CYCLIC NUCLEOTIDE PHOSPHODIESTERASE CBUA0032-RELATED"/>
    <property type="match status" value="1"/>
</dbReference>